<dbReference type="SMART" id="SM00448">
    <property type="entry name" value="REC"/>
    <property type="match status" value="1"/>
</dbReference>
<dbReference type="PANTHER" id="PTHR48111:SF2">
    <property type="entry name" value="RESPONSE REGULATOR SAER"/>
    <property type="match status" value="1"/>
</dbReference>
<feature type="domain" description="OmpR/PhoB-type" evidence="7">
    <location>
        <begin position="133"/>
        <end position="231"/>
    </location>
</feature>
<evidence type="ECO:0000256" key="5">
    <source>
        <dbReference type="ARBA" id="ARBA00023163"/>
    </source>
</evidence>
<evidence type="ECO:0000259" key="6">
    <source>
        <dbReference type="PROSITE" id="PS50110"/>
    </source>
</evidence>
<dbReference type="PROSITE" id="PS51755">
    <property type="entry name" value="OMPR_PHOB"/>
    <property type="match status" value="1"/>
</dbReference>
<gene>
    <name evidence="8" type="primary">walR_21</name>
    <name evidence="8" type="ORF">SDC9_47179</name>
</gene>
<dbReference type="InterPro" id="IPR011006">
    <property type="entry name" value="CheY-like_superfamily"/>
</dbReference>
<dbReference type="InterPro" id="IPR016032">
    <property type="entry name" value="Sig_transdc_resp-reg_C-effctor"/>
</dbReference>
<evidence type="ECO:0000256" key="2">
    <source>
        <dbReference type="ARBA" id="ARBA00023012"/>
    </source>
</evidence>
<dbReference type="InterPro" id="IPR036388">
    <property type="entry name" value="WH-like_DNA-bd_sf"/>
</dbReference>
<keyword evidence="2" id="KW-0902">Two-component regulatory system</keyword>
<dbReference type="FunFam" id="3.40.50.2300:FF:000001">
    <property type="entry name" value="DNA-binding response regulator PhoB"/>
    <property type="match status" value="1"/>
</dbReference>
<dbReference type="EMBL" id="VSSQ01000763">
    <property type="protein sequence ID" value="MPM00944.1"/>
    <property type="molecule type" value="Genomic_DNA"/>
</dbReference>
<dbReference type="Gene3D" id="1.10.10.10">
    <property type="entry name" value="Winged helix-like DNA-binding domain superfamily/Winged helix DNA-binding domain"/>
    <property type="match status" value="1"/>
</dbReference>
<sequence length="232" mass="26667">MNKLNILVVDDDKEITEAIEIYLMNEGYNVFIAYDGIQALKVAREEAIHLIIMDIMMPNLDGTRATIELRKEKEIPIIMLSAKSEDSDKILGLNLGADDYITKPFNPLELIARVNSQIRRYTRFSSINNEENKGLITVGGLELNITNKEVLVNGREAKLTPIEFKILSLLMSNLGRVFSIEEIYERVWNEIAYNVDTVTVHIRRIREKIEVDPRNPQYLKVVWGVGYKVDKK</sequence>
<dbReference type="FunFam" id="1.10.10.10:FF:000018">
    <property type="entry name" value="DNA-binding response regulator ResD"/>
    <property type="match status" value="1"/>
</dbReference>
<keyword evidence="4" id="KW-0238">DNA-binding</keyword>
<dbReference type="GO" id="GO:0006355">
    <property type="term" value="P:regulation of DNA-templated transcription"/>
    <property type="evidence" value="ECO:0007669"/>
    <property type="project" value="InterPro"/>
</dbReference>
<dbReference type="Gene3D" id="3.40.50.2300">
    <property type="match status" value="1"/>
</dbReference>
<dbReference type="AlphaFoldDB" id="A0A644WF61"/>
<protein>
    <submittedName>
        <fullName evidence="8">Transcriptional regulatory protein WalR</fullName>
    </submittedName>
</protein>
<accession>A0A644WF61</accession>
<dbReference type="PROSITE" id="PS50110">
    <property type="entry name" value="RESPONSE_REGULATORY"/>
    <property type="match status" value="1"/>
</dbReference>
<dbReference type="CDD" id="cd00383">
    <property type="entry name" value="trans_reg_C"/>
    <property type="match status" value="1"/>
</dbReference>
<dbReference type="Gene3D" id="6.10.250.690">
    <property type="match status" value="1"/>
</dbReference>
<dbReference type="SMART" id="SM00862">
    <property type="entry name" value="Trans_reg_C"/>
    <property type="match status" value="1"/>
</dbReference>
<evidence type="ECO:0000256" key="3">
    <source>
        <dbReference type="ARBA" id="ARBA00023015"/>
    </source>
</evidence>
<dbReference type="GO" id="GO:0000976">
    <property type="term" value="F:transcription cis-regulatory region binding"/>
    <property type="evidence" value="ECO:0007669"/>
    <property type="project" value="TreeGrafter"/>
</dbReference>
<dbReference type="InterPro" id="IPR001867">
    <property type="entry name" value="OmpR/PhoB-type_DNA-bd"/>
</dbReference>
<dbReference type="PANTHER" id="PTHR48111">
    <property type="entry name" value="REGULATOR OF RPOS"/>
    <property type="match status" value="1"/>
</dbReference>
<dbReference type="GO" id="GO:0000156">
    <property type="term" value="F:phosphorelay response regulator activity"/>
    <property type="evidence" value="ECO:0007669"/>
    <property type="project" value="TreeGrafter"/>
</dbReference>
<comment type="caution">
    <text evidence="8">The sequence shown here is derived from an EMBL/GenBank/DDBJ whole genome shotgun (WGS) entry which is preliminary data.</text>
</comment>
<dbReference type="InterPro" id="IPR001789">
    <property type="entry name" value="Sig_transdc_resp-reg_receiver"/>
</dbReference>
<keyword evidence="3" id="KW-0805">Transcription regulation</keyword>
<evidence type="ECO:0000256" key="4">
    <source>
        <dbReference type="ARBA" id="ARBA00023125"/>
    </source>
</evidence>
<reference evidence="8" key="1">
    <citation type="submission" date="2019-08" db="EMBL/GenBank/DDBJ databases">
        <authorList>
            <person name="Kucharzyk K."/>
            <person name="Murdoch R.W."/>
            <person name="Higgins S."/>
            <person name="Loffler F."/>
        </authorList>
    </citation>
    <scope>NUCLEOTIDE SEQUENCE</scope>
</reference>
<evidence type="ECO:0000259" key="7">
    <source>
        <dbReference type="PROSITE" id="PS51755"/>
    </source>
</evidence>
<dbReference type="Pfam" id="PF00486">
    <property type="entry name" value="Trans_reg_C"/>
    <property type="match status" value="1"/>
</dbReference>
<dbReference type="GO" id="GO:0005829">
    <property type="term" value="C:cytosol"/>
    <property type="evidence" value="ECO:0007669"/>
    <property type="project" value="TreeGrafter"/>
</dbReference>
<name>A0A644WF61_9ZZZZ</name>
<dbReference type="CDD" id="cd17574">
    <property type="entry name" value="REC_OmpR"/>
    <property type="match status" value="1"/>
</dbReference>
<keyword evidence="1" id="KW-0597">Phosphoprotein</keyword>
<dbReference type="GO" id="GO:0032993">
    <property type="term" value="C:protein-DNA complex"/>
    <property type="evidence" value="ECO:0007669"/>
    <property type="project" value="TreeGrafter"/>
</dbReference>
<proteinExistence type="predicted"/>
<dbReference type="InterPro" id="IPR039420">
    <property type="entry name" value="WalR-like"/>
</dbReference>
<keyword evidence="5" id="KW-0804">Transcription</keyword>
<organism evidence="8">
    <name type="scientific">bioreactor metagenome</name>
    <dbReference type="NCBI Taxonomy" id="1076179"/>
    <lineage>
        <taxon>unclassified sequences</taxon>
        <taxon>metagenomes</taxon>
        <taxon>ecological metagenomes</taxon>
    </lineage>
</organism>
<evidence type="ECO:0000256" key="1">
    <source>
        <dbReference type="ARBA" id="ARBA00022553"/>
    </source>
</evidence>
<dbReference type="SUPFAM" id="SSF52172">
    <property type="entry name" value="CheY-like"/>
    <property type="match status" value="1"/>
</dbReference>
<evidence type="ECO:0000313" key="8">
    <source>
        <dbReference type="EMBL" id="MPM00944.1"/>
    </source>
</evidence>
<dbReference type="SUPFAM" id="SSF46894">
    <property type="entry name" value="C-terminal effector domain of the bipartite response regulators"/>
    <property type="match status" value="1"/>
</dbReference>
<dbReference type="Pfam" id="PF00072">
    <property type="entry name" value="Response_reg"/>
    <property type="match status" value="1"/>
</dbReference>
<feature type="domain" description="Response regulatory" evidence="6">
    <location>
        <begin position="5"/>
        <end position="118"/>
    </location>
</feature>